<dbReference type="CDD" id="cd06454">
    <property type="entry name" value="KBL_like"/>
    <property type="match status" value="1"/>
</dbReference>
<evidence type="ECO:0000256" key="8">
    <source>
        <dbReference type="ARBA" id="ARBA00023315"/>
    </source>
</evidence>
<dbReference type="EC" id="2.3.1.37" evidence="4"/>
<evidence type="ECO:0000256" key="2">
    <source>
        <dbReference type="ARBA" id="ARBA00005029"/>
    </source>
</evidence>
<feature type="domain" description="Aminotransferase class I/classII large" evidence="13">
    <location>
        <begin position="44"/>
        <end position="386"/>
    </location>
</feature>
<evidence type="ECO:0000313" key="14">
    <source>
        <dbReference type="EMBL" id="MZR22499.1"/>
    </source>
</evidence>
<reference evidence="14 15" key="1">
    <citation type="journal article" date="2014" name="Int. J. Syst. Evol. Microbiol.">
        <title>Sneathiella chungangensis sp. nov., isolated from a marine sand, and emended description of the genus Sneathiella.</title>
        <authorList>
            <person name="Siamphan C."/>
            <person name="Kim H."/>
            <person name="Lee J.S."/>
            <person name="Kim W."/>
        </authorList>
    </citation>
    <scope>NUCLEOTIDE SEQUENCE [LARGE SCALE GENOMIC DNA]</scope>
    <source>
        <strain evidence="14 15">KCTC 32476</strain>
    </source>
</reference>
<dbReference type="GO" id="GO:0030170">
    <property type="term" value="F:pyridoxal phosphate binding"/>
    <property type="evidence" value="ECO:0007669"/>
    <property type="project" value="InterPro"/>
</dbReference>
<dbReference type="GO" id="GO:0006783">
    <property type="term" value="P:heme biosynthetic process"/>
    <property type="evidence" value="ECO:0007669"/>
    <property type="project" value="UniProtKB-KW"/>
</dbReference>
<evidence type="ECO:0000256" key="1">
    <source>
        <dbReference type="ARBA" id="ARBA00001933"/>
    </source>
</evidence>
<dbReference type="NCBIfam" id="NF005394">
    <property type="entry name" value="PRK06939.1"/>
    <property type="match status" value="1"/>
</dbReference>
<keyword evidence="6" id="KW-0663">Pyridoxal phosphate</keyword>
<evidence type="ECO:0000256" key="3">
    <source>
        <dbReference type="ARBA" id="ARBA00008392"/>
    </source>
</evidence>
<dbReference type="Pfam" id="PF00155">
    <property type="entry name" value="Aminotran_1_2"/>
    <property type="match status" value="1"/>
</dbReference>
<gene>
    <name evidence="14" type="ORF">GQF03_09150</name>
</gene>
<dbReference type="FunFam" id="3.40.640.10:FF:000006">
    <property type="entry name" value="5-aminolevulinate synthase, mitochondrial"/>
    <property type="match status" value="1"/>
</dbReference>
<comment type="catalytic activity">
    <reaction evidence="12">
        <text>succinyl-CoA + glycine + H(+) = 5-aminolevulinate + CO2 + CoA</text>
        <dbReference type="Rhea" id="RHEA:12921"/>
        <dbReference type="ChEBI" id="CHEBI:15378"/>
        <dbReference type="ChEBI" id="CHEBI:16526"/>
        <dbReference type="ChEBI" id="CHEBI:57287"/>
        <dbReference type="ChEBI" id="CHEBI:57292"/>
        <dbReference type="ChEBI" id="CHEBI:57305"/>
        <dbReference type="ChEBI" id="CHEBI:356416"/>
        <dbReference type="EC" id="2.3.1.37"/>
    </reaction>
</comment>
<dbReference type="GO" id="GO:0003870">
    <property type="term" value="F:5-aminolevulinate synthase activity"/>
    <property type="evidence" value="ECO:0007669"/>
    <property type="project" value="UniProtKB-EC"/>
</dbReference>
<dbReference type="PANTHER" id="PTHR13693">
    <property type="entry name" value="CLASS II AMINOTRANSFERASE/8-AMINO-7-OXONONANOATE SYNTHASE"/>
    <property type="match status" value="1"/>
</dbReference>
<dbReference type="OrthoDB" id="9807157at2"/>
<dbReference type="Gene3D" id="3.40.640.10">
    <property type="entry name" value="Type I PLP-dependent aspartate aminotransferase-like (Major domain)"/>
    <property type="match status" value="1"/>
</dbReference>
<evidence type="ECO:0000256" key="7">
    <source>
        <dbReference type="ARBA" id="ARBA00023133"/>
    </source>
</evidence>
<keyword evidence="15" id="KW-1185">Reference proteome</keyword>
<dbReference type="RefSeq" id="WP_161338936.1">
    <property type="nucleotide sequence ID" value="NZ_JBHSDG010000005.1"/>
</dbReference>
<comment type="cofactor">
    <cofactor evidence="1">
        <name>pyridoxal 5'-phosphate</name>
        <dbReference type="ChEBI" id="CHEBI:597326"/>
    </cofactor>
</comment>
<sequence length="397" mass="41883">MTNKLLQRLTDELFAADQAGTYKRLKVIESPISDRIKLKGDGEVTLLSSNDYLGFANHPEVVEAARAALLHYGASTASVRFICGTQDVHQTLEADLARFHGTEAALTYSSCWAVNTGLFAAICGTGDVILSDELNHASLIDGIRATAKDVVRGVYKHSDMADLEAKLKAHVDAPSRLIVTDGVFSMEGDIAPLDKIVALAEKYDALIVLDDSHGLGVMGATGHGTAEHFGVMDKIDIFTGTLGKALGAGTGGFVAGPKAVTETLIQKSRPHLFSNALPASVAAAGSKSLELLEHHPERVEALQAKAANFRARLKELGLSPLDGDSAVVPVIVGETATAIRLAGELLDKGIFVTGFGFPVVPEGEARLRFQVSHAHSEEELETAALALRDCLNAASAA</sequence>
<evidence type="ECO:0000256" key="6">
    <source>
        <dbReference type="ARBA" id="ARBA00022898"/>
    </source>
</evidence>
<proteinExistence type="inferred from homology"/>
<dbReference type="InterPro" id="IPR015422">
    <property type="entry name" value="PyrdxlP-dep_Trfase_small"/>
</dbReference>
<comment type="caution">
    <text evidence="14">The sequence shown here is derived from an EMBL/GenBank/DDBJ whole genome shotgun (WGS) entry which is preliminary data.</text>
</comment>
<keyword evidence="8 14" id="KW-0012">Acyltransferase</keyword>
<protein>
    <recommendedName>
        <fullName evidence="4">5-aminolevulinate synthase</fullName>
        <ecNumber evidence="4">2.3.1.37</ecNumber>
    </recommendedName>
    <alternativeName>
        <fullName evidence="9">5-aminolevulinic acid synthase</fullName>
    </alternativeName>
    <alternativeName>
        <fullName evidence="10">Delta-ALA synthase</fullName>
    </alternativeName>
    <alternativeName>
        <fullName evidence="11">Delta-aminolevulinate synthase</fullName>
    </alternativeName>
</protein>
<dbReference type="InterPro" id="IPR015421">
    <property type="entry name" value="PyrdxlP-dep_Trfase_major"/>
</dbReference>
<evidence type="ECO:0000256" key="9">
    <source>
        <dbReference type="ARBA" id="ARBA00031691"/>
    </source>
</evidence>
<dbReference type="Proteomes" id="UP000445696">
    <property type="component" value="Unassembled WGS sequence"/>
</dbReference>
<evidence type="ECO:0000256" key="11">
    <source>
        <dbReference type="ARBA" id="ARBA00032773"/>
    </source>
</evidence>
<dbReference type="Gene3D" id="3.90.1150.10">
    <property type="entry name" value="Aspartate Aminotransferase, domain 1"/>
    <property type="match status" value="1"/>
</dbReference>
<evidence type="ECO:0000256" key="12">
    <source>
        <dbReference type="ARBA" id="ARBA00047654"/>
    </source>
</evidence>
<comment type="pathway">
    <text evidence="2">Porphyrin-containing compound metabolism; protoporphyrin-IX biosynthesis; 5-aminolevulinate from glycine: step 1/1.</text>
</comment>
<name>A0A845MF50_9PROT</name>
<keyword evidence="5 14" id="KW-0808">Transferase</keyword>
<evidence type="ECO:0000259" key="13">
    <source>
        <dbReference type="Pfam" id="PF00155"/>
    </source>
</evidence>
<keyword evidence="7" id="KW-0350">Heme biosynthesis</keyword>
<dbReference type="PANTHER" id="PTHR13693:SF102">
    <property type="entry name" value="2-AMINO-3-KETOBUTYRATE COENZYME A LIGASE, MITOCHONDRIAL"/>
    <property type="match status" value="1"/>
</dbReference>
<evidence type="ECO:0000313" key="15">
    <source>
        <dbReference type="Proteomes" id="UP000445696"/>
    </source>
</evidence>
<dbReference type="InterPro" id="IPR015424">
    <property type="entry name" value="PyrdxlP-dep_Trfase"/>
</dbReference>
<dbReference type="InterPro" id="IPR004839">
    <property type="entry name" value="Aminotransferase_I/II_large"/>
</dbReference>
<evidence type="ECO:0000256" key="5">
    <source>
        <dbReference type="ARBA" id="ARBA00022679"/>
    </source>
</evidence>
<dbReference type="SUPFAM" id="SSF53383">
    <property type="entry name" value="PLP-dependent transferases"/>
    <property type="match status" value="1"/>
</dbReference>
<evidence type="ECO:0000256" key="10">
    <source>
        <dbReference type="ARBA" id="ARBA00031945"/>
    </source>
</evidence>
<accession>A0A845MF50</accession>
<evidence type="ECO:0000256" key="4">
    <source>
        <dbReference type="ARBA" id="ARBA00013257"/>
    </source>
</evidence>
<organism evidence="14 15">
    <name type="scientific">Sneathiella chungangensis</name>
    <dbReference type="NCBI Taxonomy" id="1418234"/>
    <lineage>
        <taxon>Bacteria</taxon>
        <taxon>Pseudomonadati</taxon>
        <taxon>Pseudomonadota</taxon>
        <taxon>Alphaproteobacteria</taxon>
        <taxon>Sneathiellales</taxon>
        <taxon>Sneathiellaceae</taxon>
        <taxon>Sneathiella</taxon>
    </lineage>
</organism>
<dbReference type="EMBL" id="WTVA01000003">
    <property type="protein sequence ID" value="MZR22499.1"/>
    <property type="molecule type" value="Genomic_DNA"/>
</dbReference>
<comment type="similarity">
    <text evidence="3">Belongs to the class-II pyridoxal-phosphate-dependent aminotransferase family.</text>
</comment>
<dbReference type="InterPro" id="IPR050087">
    <property type="entry name" value="AON_synthase_class-II"/>
</dbReference>
<dbReference type="AlphaFoldDB" id="A0A845MF50"/>